<evidence type="ECO:0000256" key="4">
    <source>
        <dbReference type="SAM" id="SignalP"/>
    </source>
</evidence>
<dbReference type="InterPro" id="IPR002035">
    <property type="entry name" value="VWF_A"/>
</dbReference>
<feature type="region of interest" description="Disordered" evidence="2">
    <location>
        <begin position="637"/>
        <end position="780"/>
    </location>
</feature>
<keyword evidence="4" id="KW-0732">Signal</keyword>
<dbReference type="SUPFAM" id="SSF53300">
    <property type="entry name" value="vWA-like"/>
    <property type="match status" value="1"/>
</dbReference>
<dbReference type="PROSITE" id="PS50234">
    <property type="entry name" value="VWFA"/>
    <property type="match status" value="1"/>
</dbReference>
<dbReference type="InterPro" id="IPR013378">
    <property type="entry name" value="InlB-like_B-rpt"/>
</dbReference>
<dbReference type="GO" id="GO:0030313">
    <property type="term" value="C:cell envelope"/>
    <property type="evidence" value="ECO:0007669"/>
    <property type="project" value="UniProtKB-SubCell"/>
</dbReference>
<dbReference type="EMBL" id="QFFM01000003">
    <property type="protein sequence ID" value="PWG66704.1"/>
    <property type="molecule type" value="Genomic_DNA"/>
</dbReference>
<gene>
    <name evidence="6" type="ORF">DF196_02025</name>
</gene>
<evidence type="ECO:0000256" key="2">
    <source>
        <dbReference type="SAM" id="MobiDB-lite"/>
    </source>
</evidence>
<feature type="domain" description="VWFA" evidence="5">
    <location>
        <begin position="72"/>
        <end position="265"/>
    </location>
</feature>
<sequence>MKHGFKTLTAIIAGTATLFAAGVPAAMADDTPTLGVPIHSRQVKATSTEGVYAMTYELQGKSLPSVVHLGGDVIVAYDSSGSMGALADTVKKASSDLASKSLADPNSTLPEEQQNKVAFTSMYDSYSSVGGDHALKNTGSYWNNKASTFKANVGSYSYSCVDCDALGSTFKYIKQIADTARTKTATRDVMIITDGGSTDEPSTGLDAAKAMGAPTDGSTPWRFHLVQVGSGSGTKLPATLEMLKKAGIQADLTDEDGMSKLFDEIGKEQATSWRVANTSIVDEFGPYVDPTDVSEAKVTCTDRDNVDPGEDATGCSKAPKAEEVKTTWDDSSRTLKIAWPSKGEIGAKAIYKVTVNVKVNADGIKHYEDSGYKYDGDKGDEDTGAISAGKEGYKVSKDKAILNYEFFRNGESIDDKKTTEYATPVVQVGTLESSLSYDANGGEGTMDDQTGEHASSVKAQENEFKWKGHRFVSWNTQADGSGSMVKPGDDVQLNQKTQTLYAQWTTMPATVSYDKNSGAAEGTTDGSEGLDGDEIDIAENGFTWAGRTFMGWNTQADGKGDSYKPGDKLTMKEGDLVLYAQWKANGSTLSYLPGTDKAAGETPSQEGTVDEEVKVAENGFTWSGHTFLGWKLADASTKSDKKDSSSDKTDSTKDESTSDDTSSEGSDTDSSESSDSGDTSSDSADSTDKPSADESASHTKGTIQLIDSKSTDDTGKDSESTDSTDESTGASKDDTATDDSSKKDDSTSDDKTDKDTTDKKDDTTDKTTTDDVVDDTTDKSDKELAKELKLILPEDTRKLTVEGETLEAVWRANKYTIKFDKNDDAATGDMDDQSIEYDQTAKLTANKYEYALHNFKGWNTKADGSGTTYKDEAEVTNLVDKDKGEITLYAQWEAQPLPLTGVAIGLLAVAMAIFGFVGISMLLVESKRRRG</sequence>
<keyword evidence="3" id="KW-0472">Membrane</keyword>
<feature type="signal peptide" evidence="4">
    <location>
        <begin position="1"/>
        <end position="28"/>
    </location>
</feature>
<feature type="chain" id="PRO_5015582794" description="VWFA domain-containing protein" evidence="4">
    <location>
        <begin position="29"/>
        <end position="931"/>
    </location>
</feature>
<dbReference type="RefSeq" id="WP_109056273.1">
    <property type="nucleotide sequence ID" value="NZ_QFFM01000003.1"/>
</dbReference>
<feature type="transmembrane region" description="Helical" evidence="3">
    <location>
        <begin position="902"/>
        <end position="924"/>
    </location>
</feature>
<evidence type="ECO:0000256" key="1">
    <source>
        <dbReference type="ARBA" id="ARBA00004196"/>
    </source>
</evidence>
<reference evidence="6 7" key="1">
    <citation type="journal article" date="2018" name="Int. J. Syst. Evol. Microbiol.">
        <title>Bifidobacterium callitrichidarum sp. nov. from the faeces of the emperor tamarin (Saguinus imperator).</title>
        <authorList>
            <person name="Modesto M."/>
            <person name="Michelini S."/>
            <person name="Sansosti M.C."/>
            <person name="De Filippo C."/>
            <person name="Cavalieri D."/>
            <person name="Qvirist L."/>
            <person name="Andlid T."/>
            <person name="Spiezio C."/>
            <person name="Sandri C."/>
            <person name="Pascarelli S."/>
            <person name="Sgorbati B."/>
            <person name="Mattarelli P."/>
        </authorList>
    </citation>
    <scope>NUCLEOTIDE SEQUENCE [LARGE SCALE GENOMIC DNA]</scope>
    <source>
        <strain evidence="6 7">TRI 5</strain>
    </source>
</reference>
<evidence type="ECO:0000313" key="6">
    <source>
        <dbReference type="EMBL" id="PWG66704.1"/>
    </source>
</evidence>
<evidence type="ECO:0000259" key="5">
    <source>
        <dbReference type="PROSITE" id="PS50234"/>
    </source>
</evidence>
<feature type="compositionally biased region" description="Basic and acidic residues" evidence="2">
    <location>
        <begin position="731"/>
        <end position="769"/>
    </location>
</feature>
<keyword evidence="7" id="KW-1185">Reference proteome</keyword>
<keyword evidence="3" id="KW-0812">Transmembrane</keyword>
<organism evidence="6 7">
    <name type="scientific">Bifidobacterium callitrichidarum</name>
    <dbReference type="NCBI Taxonomy" id="2052941"/>
    <lineage>
        <taxon>Bacteria</taxon>
        <taxon>Bacillati</taxon>
        <taxon>Actinomycetota</taxon>
        <taxon>Actinomycetes</taxon>
        <taxon>Bifidobacteriales</taxon>
        <taxon>Bifidobacteriaceae</taxon>
        <taxon>Bifidobacterium</taxon>
    </lineage>
</organism>
<comment type="subcellular location">
    <subcellularLocation>
        <location evidence="1">Cell envelope</location>
    </subcellularLocation>
</comment>
<dbReference type="Gene3D" id="2.60.40.4270">
    <property type="entry name" value="Listeria-Bacteroides repeat domain"/>
    <property type="match status" value="3"/>
</dbReference>
<feature type="compositionally biased region" description="Low complexity" evidence="2">
    <location>
        <begin position="673"/>
        <end position="684"/>
    </location>
</feature>
<dbReference type="Pfam" id="PF09479">
    <property type="entry name" value="Flg_new"/>
    <property type="match status" value="3"/>
</dbReference>
<evidence type="ECO:0000313" key="7">
    <source>
        <dbReference type="Proteomes" id="UP000245876"/>
    </source>
</evidence>
<dbReference type="AlphaFoldDB" id="A0A2U2NCE6"/>
<dbReference type="OrthoDB" id="3240627at2"/>
<evidence type="ECO:0000256" key="3">
    <source>
        <dbReference type="SAM" id="Phobius"/>
    </source>
</evidence>
<keyword evidence="3" id="KW-1133">Transmembrane helix</keyword>
<name>A0A2U2NCE6_9BIFI</name>
<dbReference type="InterPro" id="IPR042229">
    <property type="entry name" value="Listeria/Bacterioides_rpt_sf"/>
</dbReference>
<feature type="compositionally biased region" description="Basic and acidic residues" evidence="2">
    <location>
        <begin position="709"/>
        <end position="719"/>
    </location>
</feature>
<feature type="compositionally biased region" description="Basic and acidic residues" evidence="2">
    <location>
        <begin position="637"/>
        <end position="656"/>
    </location>
</feature>
<accession>A0A2U2NCE6</accession>
<comment type="caution">
    <text evidence="6">The sequence shown here is derived from an EMBL/GenBank/DDBJ whole genome shotgun (WGS) entry which is preliminary data.</text>
</comment>
<dbReference type="InterPro" id="IPR036465">
    <property type="entry name" value="vWFA_dom_sf"/>
</dbReference>
<dbReference type="InterPro" id="IPR055384">
    <property type="entry name" value="DUF7604"/>
</dbReference>
<dbReference type="Proteomes" id="UP000245876">
    <property type="component" value="Unassembled WGS sequence"/>
</dbReference>
<proteinExistence type="predicted"/>
<feature type="region of interest" description="Disordered" evidence="2">
    <location>
        <begin position="513"/>
        <end position="532"/>
    </location>
</feature>
<feature type="compositionally biased region" description="Acidic residues" evidence="2">
    <location>
        <begin position="657"/>
        <end position="672"/>
    </location>
</feature>
<dbReference type="Pfam" id="PF24558">
    <property type="entry name" value="DUF7604"/>
    <property type="match status" value="1"/>
</dbReference>
<protein>
    <recommendedName>
        <fullName evidence="5">VWFA domain-containing protein</fullName>
    </recommendedName>
</protein>
<feature type="compositionally biased region" description="Basic and acidic residues" evidence="2">
    <location>
        <begin position="686"/>
        <end position="697"/>
    </location>
</feature>